<dbReference type="Proteomes" id="UP000265080">
    <property type="component" value="Chromosome 10"/>
</dbReference>
<accession>A0A3P8SR88</accession>
<evidence type="ECO:0000256" key="5">
    <source>
        <dbReference type="ARBA" id="ARBA00022859"/>
    </source>
</evidence>
<evidence type="ECO:0000256" key="2">
    <source>
        <dbReference type="ARBA" id="ARBA00022490"/>
    </source>
</evidence>
<dbReference type="PANTHER" id="PTHR47230:SF1">
    <property type="entry name" value="TIR DOMAIN-CONTAINING ADAPTER MOLECULE 1"/>
    <property type="match status" value="1"/>
</dbReference>
<dbReference type="GO" id="GO:0043123">
    <property type="term" value="P:positive regulation of canonical NF-kappaB signal transduction"/>
    <property type="evidence" value="ECO:0007669"/>
    <property type="project" value="TreeGrafter"/>
</dbReference>
<dbReference type="GO" id="GO:0032481">
    <property type="term" value="P:positive regulation of type I interferon production"/>
    <property type="evidence" value="ECO:0007669"/>
    <property type="project" value="TreeGrafter"/>
</dbReference>
<dbReference type="Ensembl" id="ENSAPET00000015257.1">
    <property type="protein sequence ID" value="ENSAPEP00000014868.1"/>
    <property type="gene ID" value="ENSAPEG00000010604.1"/>
</dbReference>
<reference evidence="9" key="3">
    <citation type="submission" date="2025-09" db="UniProtKB">
        <authorList>
            <consortium name="Ensembl"/>
        </authorList>
    </citation>
    <scope>IDENTIFICATION</scope>
</reference>
<keyword evidence="6" id="KW-0395">Inflammatory response</keyword>
<evidence type="ECO:0000259" key="8">
    <source>
        <dbReference type="PROSITE" id="PS50104"/>
    </source>
</evidence>
<evidence type="ECO:0000256" key="4">
    <source>
        <dbReference type="ARBA" id="ARBA00022588"/>
    </source>
</evidence>
<proteinExistence type="predicted"/>
<sequence length="587" mass="64685">MSHEGQENQGTGLGDVFDILLKAPSERLLSLTLQLGETAEDSIIQALCLIVLQRETQALNKLQMLGDNSLANHLAEKWQMSEGKLQDFAVHCGHFQALTGDSLAALARIFKVLSEQRLCDPLLRNLAYKRAISTDCQSTSNCEDVQYDQFREEAKAVCGPQVAEWMSSSTEVKSGSYTDPDRSLNEGNTTLKVTMSQDSSANTHCLPSPLQACPSMPSYPTHLEISIPPTISFQGDKIAPATSGNAKQNIPTSLLSESGTNIAPGQSLSSEPQSKSIESPLLGAKKDSRMSETLAAMSSKSDSQSLTTSQTNKPSTEPKFALPSATNIFLPKTPFPKAIHKSSKVAEEEEEEVFYAFVILHAPEDVDVAESMREKLEKVTSSEGATFSEDFAIPGKSTLKCVEDAINNSAFTFLLLTCNFNTRMLEMKANSALINSINKKHKYNTVIPLLPRENCMPRQCIPLPLQTIVPLEENKSFERKIQKSLSPARIGKQRRIWTEEQRLKSQMERLKLQEKDNLTVLMERHLLLNPGGTTEQAGGDGKAWWPQQPSIHIENAKYIMIGNDSQMTVDLGGNSDKDDSIYTGNEQ</sequence>
<keyword evidence="3" id="KW-0597">Phosphoprotein</keyword>
<protein>
    <recommendedName>
        <fullName evidence="8">TIR domain-containing protein</fullName>
    </recommendedName>
</protein>
<organism evidence="9 10">
    <name type="scientific">Amphiprion percula</name>
    <name type="common">Orange clownfish</name>
    <name type="synonym">Lutjanus percula</name>
    <dbReference type="NCBI Taxonomy" id="161767"/>
    <lineage>
        <taxon>Eukaryota</taxon>
        <taxon>Metazoa</taxon>
        <taxon>Chordata</taxon>
        <taxon>Craniata</taxon>
        <taxon>Vertebrata</taxon>
        <taxon>Euteleostomi</taxon>
        <taxon>Actinopterygii</taxon>
        <taxon>Neopterygii</taxon>
        <taxon>Teleostei</taxon>
        <taxon>Neoteleostei</taxon>
        <taxon>Acanthomorphata</taxon>
        <taxon>Ovalentaria</taxon>
        <taxon>Pomacentridae</taxon>
        <taxon>Amphiprion</taxon>
    </lineage>
</organism>
<evidence type="ECO:0000256" key="7">
    <source>
        <dbReference type="SAM" id="MobiDB-lite"/>
    </source>
</evidence>
<comment type="subcellular location">
    <subcellularLocation>
        <location evidence="1">Cytoplasm</location>
    </subcellularLocation>
</comment>
<feature type="domain" description="TIR" evidence="8">
    <location>
        <begin position="353"/>
        <end position="489"/>
    </location>
</feature>
<keyword evidence="4" id="KW-0399">Innate immunity</keyword>
<name>A0A3P8SR88_AMPPE</name>
<dbReference type="InterPro" id="IPR035897">
    <property type="entry name" value="Toll_tir_struct_dom_sf"/>
</dbReference>
<keyword evidence="10" id="KW-1185">Reference proteome</keyword>
<dbReference type="Gene3D" id="1.25.40.780">
    <property type="match status" value="1"/>
</dbReference>
<dbReference type="GO" id="GO:0005768">
    <property type="term" value="C:endosome"/>
    <property type="evidence" value="ECO:0007669"/>
    <property type="project" value="TreeGrafter"/>
</dbReference>
<dbReference type="GO" id="GO:0035591">
    <property type="term" value="F:signaling adaptor activity"/>
    <property type="evidence" value="ECO:0007669"/>
    <property type="project" value="TreeGrafter"/>
</dbReference>
<dbReference type="GO" id="GO:0045087">
    <property type="term" value="P:innate immune response"/>
    <property type="evidence" value="ECO:0007669"/>
    <property type="project" value="UniProtKB-KW"/>
</dbReference>
<dbReference type="PROSITE" id="PS50104">
    <property type="entry name" value="TIR"/>
    <property type="match status" value="1"/>
</dbReference>
<feature type="compositionally biased region" description="Low complexity" evidence="7">
    <location>
        <begin position="298"/>
        <end position="311"/>
    </location>
</feature>
<keyword evidence="2" id="KW-0963">Cytoplasm</keyword>
<dbReference type="GO" id="GO:0035666">
    <property type="term" value="P:TRIF-dependent toll-like receptor signaling pathway"/>
    <property type="evidence" value="ECO:0007669"/>
    <property type="project" value="InterPro"/>
</dbReference>
<feature type="region of interest" description="Disordered" evidence="7">
    <location>
        <begin position="236"/>
        <end position="320"/>
    </location>
</feature>
<dbReference type="GeneTree" id="ENSGT00940000163706"/>
<dbReference type="AlphaFoldDB" id="A0A3P8SR88"/>
<evidence type="ECO:0000313" key="10">
    <source>
        <dbReference type="Proteomes" id="UP000265080"/>
    </source>
</evidence>
<dbReference type="InterPro" id="IPR046946">
    <property type="entry name" value="TCAM1/2"/>
</dbReference>
<evidence type="ECO:0000313" key="9">
    <source>
        <dbReference type="Ensembl" id="ENSAPEP00000014868.1"/>
    </source>
</evidence>
<evidence type="ECO:0000256" key="1">
    <source>
        <dbReference type="ARBA" id="ARBA00004496"/>
    </source>
</evidence>
<dbReference type="GO" id="GO:0006954">
    <property type="term" value="P:inflammatory response"/>
    <property type="evidence" value="ECO:0007669"/>
    <property type="project" value="UniProtKB-KW"/>
</dbReference>
<feature type="compositionally biased region" description="Polar residues" evidence="7">
    <location>
        <begin position="242"/>
        <end position="277"/>
    </location>
</feature>
<evidence type="ECO:0000256" key="3">
    <source>
        <dbReference type="ARBA" id="ARBA00022553"/>
    </source>
</evidence>
<dbReference type="InterPro" id="IPR040886">
    <property type="entry name" value="TRIF_N"/>
</dbReference>
<dbReference type="OMA" id="TRHGWQD"/>
<dbReference type="Pfam" id="PF17798">
    <property type="entry name" value="TRIF-NTD"/>
    <property type="match status" value="1"/>
</dbReference>
<keyword evidence="5" id="KW-0391">Immunity</keyword>
<dbReference type="STRING" id="161767.ENSAPEP00000014868"/>
<dbReference type="PANTHER" id="PTHR47230">
    <property type="entry name" value="TIR DOMAIN-CONTAINING ADAPTER MOLECULE 1"/>
    <property type="match status" value="1"/>
</dbReference>
<reference evidence="9" key="2">
    <citation type="submission" date="2025-08" db="UniProtKB">
        <authorList>
            <consortium name="Ensembl"/>
        </authorList>
    </citation>
    <scope>IDENTIFICATION</scope>
</reference>
<dbReference type="InterPro" id="IPR000157">
    <property type="entry name" value="TIR_dom"/>
</dbReference>
<evidence type="ECO:0000256" key="6">
    <source>
        <dbReference type="ARBA" id="ARBA00023198"/>
    </source>
</evidence>
<reference evidence="9 10" key="1">
    <citation type="submission" date="2018-03" db="EMBL/GenBank/DDBJ databases">
        <title>Finding Nemo's genes: A chromosome-scale reference assembly of the genome of the orange clownfish Amphiprion percula.</title>
        <authorList>
            <person name="Lehmann R."/>
        </authorList>
    </citation>
    <scope>NUCLEOTIDE SEQUENCE</scope>
</reference>
<dbReference type="Gene3D" id="3.40.50.10140">
    <property type="entry name" value="Toll/interleukin-1 receptor homology (TIR) domain"/>
    <property type="match status" value="1"/>
</dbReference>